<organism evidence="1 2">
    <name type="scientific">Tetranychus urticae</name>
    <name type="common">Two-spotted spider mite</name>
    <dbReference type="NCBI Taxonomy" id="32264"/>
    <lineage>
        <taxon>Eukaryota</taxon>
        <taxon>Metazoa</taxon>
        <taxon>Ecdysozoa</taxon>
        <taxon>Arthropoda</taxon>
        <taxon>Chelicerata</taxon>
        <taxon>Arachnida</taxon>
        <taxon>Acari</taxon>
        <taxon>Acariformes</taxon>
        <taxon>Trombidiformes</taxon>
        <taxon>Prostigmata</taxon>
        <taxon>Eleutherengona</taxon>
        <taxon>Raphignathae</taxon>
        <taxon>Tetranychoidea</taxon>
        <taxon>Tetranychidae</taxon>
        <taxon>Tetranychus</taxon>
    </lineage>
</organism>
<dbReference type="AlphaFoldDB" id="T1KZC2"/>
<evidence type="ECO:0000313" key="1">
    <source>
        <dbReference type="EnsemblMetazoa" id="tetur28g01100.1"/>
    </source>
</evidence>
<accession>T1KZC2</accession>
<dbReference type="HOGENOM" id="CLU_3377679_0_0_1"/>
<keyword evidence="2" id="KW-1185">Reference proteome</keyword>
<proteinExistence type="predicted"/>
<sequence length="34" mass="4186">MYQLKKKKIEKLEKSYDFSSFEFQMKVLSQVLLQ</sequence>
<protein>
    <submittedName>
        <fullName evidence="1">Uncharacterized protein</fullName>
    </submittedName>
</protein>
<dbReference type="Proteomes" id="UP000015104">
    <property type="component" value="Unassembled WGS sequence"/>
</dbReference>
<reference evidence="2" key="1">
    <citation type="submission" date="2011-08" db="EMBL/GenBank/DDBJ databases">
        <authorList>
            <person name="Rombauts S."/>
        </authorList>
    </citation>
    <scope>NUCLEOTIDE SEQUENCE</scope>
    <source>
        <strain evidence="2">London</strain>
    </source>
</reference>
<evidence type="ECO:0000313" key="2">
    <source>
        <dbReference type="Proteomes" id="UP000015104"/>
    </source>
</evidence>
<dbReference type="EMBL" id="CAEY01000737">
    <property type="status" value="NOT_ANNOTATED_CDS"/>
    <property type="molecule type" value="Genomic_DNA"/>
</dbReference>
<dbReference type="EnsemblMetazoa" id="tetur28g01100.1">
    <property type="protein sequence ID" value="tetur28g01100.1"/>
    <property type="gene ID" value="tetur28g01100"/>
</dbReference>
<name>T1KZC2_TETUR</name>
<reference evidence="1" key="2">
    <citation type="submission" date="2015-06" db="UniProtKB">
        <authorList>
            <consortium name="EnsemblMetazoa"/>
        </authorList>
    </citation>
    <scope>IDENTIFICATION</scope>
</reference>